<organism evidence="9 10">
    <name type="scientific">Necator americanus</name>
    <name type="common">Human hookworm</name>
    <dbReference type="NCBI Taxonomy" id="51031"/>
    <lineage>
        <taxon>Eukaryota</taxon>
        <taxon>Metazoa</taxon>
        <taxon>Ecdysozoa</taxon>
        <taxon>Nematoda</taxon>
        <taxon>Chromadorea</taxon>
        <taxon>Rhabditida</taxon>
        <taxon>Rhabditina</taxon>
        <taxon>Rhabditomorpha</taxon>
        <taxon>Strongyloidea</taxon>
        <taxon>Ancylostomatidae</taxon>
        <taxon>Bunostominae</taxon>
        <taxon>Necator</taxon>
    </lineage>
</organism>
<feature type="chain" id="PRO_5044964661" description="Leishmanolysin-like peptidase" evidence="8">
    <location>
        <begin position="17"/>
        <end position="597"/>
    </location>
</feature>
<dbReference type="SUPFAM" id="SSF55486">
    <property type="entry name" value="Metalloproteases ('zincins'), catalytic domain"/>
    <property type="match status" value="1"/>
</dbReference>
<keyword evidence="3 8" id="KW-0479">Metal-binding</keyword>
<dbReference type="Gene3D" id="3.10.170.20">
    <property type="match status" value="1"/>
</dbReference>
<dbReference type="EMBL" id="JAVFWL010000005">
    <property type="protein sequence ID" value="KAK6757606.1"/>
    <property type="molecule type" value="Genomic_DNA"/>
</dbReference>
<dbReference type="EC" id="3.4.24.-" evidence="8"/>
<evidence type="ECO:0000256" key="7">
    <source>
        <dbReference type="ARBA" id="ARBA00039717"/>
    </source>
</evidence>
<keyword evidence="6 8" id="KW-0482">Metalloprotease</keyword>
<proteinExistence type="inferred from homology"/>
<dbReference type="Gene3D" id="2.10.55.10">
    <property type="entry name" value="Leishmanolysin domain 3"/>
    <property type="match status" value="1"/>
</dbReference>
<dbReference type="PROSITE" id="PS51257">
    <property type="entry name" value="PROKAR_LIPOPROTEIN"/>
    <property type="match status" value="1"/>
</dbReference>
<dbReference type="Gene3D" id="3.90.132.10">
    <property type="entry name" value="Leishmanolysin , domain 2"/>
    <property type="match status" value="1"/>
</dbReference>
<accession>A0ABR1E6D5</accession>
<sequence length="597" mass="67995">MYTRIQFLLALPITLACDKASLNTTNVTYGVIDDGRSKRSTSWDWIRIELYYDESVEALASEKLMILKRLISQARDYFEDTIKVERVRTLQLQPECSGGTYVRNKDFVKCGTDCIPGCGTAVAPVNTKIFVKCKCENRQCLTNFEEYVGTLNYADFILFVAIREGICDEHTLAYASRCSLHPVTKRPISGYVNICPYSFGKMQRNEMTRWLSMIKHELVHAFVFSVSHFTNFIGAKPATQHKPLPIVPGVIEKFTRDDWEVSGGKISHDVYMIVTPKVREEARKHFGCPTLEGAEVENQGGTGTAGSHWEKRVFENEALTGVATQVYALSRLTLALFEDSGWYQVNYDKAENMTWGKGLGCDFAKKSCLSWMKGSKDPYPFCTRALDMRCNADRKSKVSCNMIRRNEDLPKEYDYNIPKLYKDHKNRKVIAQGGEMVADYCPYYRVFGQISKEATDTRCTYSGNMYYNNYSLEIFSRSARCFSLHKGVKVRKKIRTTTYHLNVGCYETSCKENLLHVKVQSSKFYPCYYTGQFVHVEKHVLGVGKVKIRIICPPCHEICGTNCSAEKKHKNKIGDYKGISCSLGVLSCLIVLLLFYS</sequence>
<protein>
    <recommendedName>
        <fullName evidence="7 8">Leishmanolysin-like peptidase</fullName>
        <ecNumber evidence="8">3.4.24.-</ecNumber>
    </recommendedName>
</protein>
<reference evidence="9 10" key="1">
    <citation type="submission" date="2023-08" db="EMBL/GenBank/DDBJ databases">
        <title>A Necator americanus chromosomal reference genome.</title>
        <authorList>
            <person name="Ilik V."/>
            <person name="Petrzelkova K.J."/>
            <person name="Pardy F."/>
            <person name="Fuh T."/>
            <person name="Niatou-Singa F.S."/>
            <person name="Gouil Q."/>
            <person name="Baker L."/>
            <person name="Ritchie M.E."/>
            <person name="Jex A.R."/>
            <person name="Gazzola D."/>
            <person name="Li H."/>
            <person name="Toshio Fujiwara R."/>
            <person name="Zhan B."/>
            <person name="Aroian R.V."/>
            <person name="Pafco B."/>
            <person name="Schwarz E.M."/>
        </authorList>
    </citation>
    <scope>NUCLEOTIDE SEQUENCE [LARGE SCALE GENOMIC DNA]</scope>
    <source>
        <strain evidence="9 10">Aroian</strain>
        <tissue evidence="9">Whole animal</tissue>
    </source>
</reference>
<comment type="cofactor">
    <cofactor evidence="8">
        <name>Zn(2+)</name>
        <dbReference type="ChEBI" id="CHEBI:29105"/>
    </cofactor>
    <text evidence="8">Binds 1 zinc ion per subunit.</text>
</comment>
<evidence type="ECO:0000256" key="4">
    <source>
        <dbReference type="ARBA" id="ARBA00022801"/>
    </source>
</evidence>
<dbReference type="PANTHER" id="PTHR10942">
    <property type="entry name" value="LEISHMANOLYSIN-LIKE PEPTIDASE"/>
    <property type="match status" value="1"/>
</dbReference>
<dbReference type="Gene3D" id="2.30.34.10">
    <property type="entry name" value="Leishmanolysin domain 4"/>
    <property type="match status" value="1"/>
</dbReference>
<dbReference type="Proteomes" id="UP001303046">
    <property type="component" value="Unassembled WGS sequence"/>
</dbReference>
<evidence type="ECO:0000256" key="1">
    <source>
        <dbReference type="ARBA" id="ARBA00005860"/>
    </source>
</evidence>
<evidence type="ECO:0000313" key="9">
    <source>
        <dbReference type="EMBL" id="KAK6757606.1"/>
    </source>
</evidence>
<evidence type="ECO:0000256" key="2">
    <source>
        <dbReference type="ARBA" id="ARBA00022670"/>
    </source>
</evidence>
<feature type="signal peptide" evidence="8">
    <location>
        <begin position="1"/>
        <end position="16"/>
    </location>
</feature>
<keyword evidence="2 8" id="KW-0645">Protease</keyword>
<keyword evidence="5 8" id="KW-0862">Zinc</keyword>
<comment type="similarity">
    <text evidence="1 8">Belongs to the peptidase M8 family.</text>
</comment>
<name>A0ABR1E6D5_NECAM</name>
<dbReference type="InterPro" id="IPR001577">
    <property type="entry name" value="Peptidase_M8"/>
</dbReference>
<dbReference type="PANTHER" id="PTHR10942:SF0">
    <property type="entry name" value="LEISHMANOLYSIN-LIKE PEPTIDASE"/>
    <property type="match status" value="1"/>
</dbReference>
<keyword evidence="10" id="KW-1185">Reference proteome</keyword>
<evidence type="ECO:0000256" key="3">
    <source>
        <dbReference type="ARBA" id="ARBA00022723"/>
    </source>
</evidence>
<evidence type="ECO:0000256" key="5">
    <source>
        <dbReference type="ARBA" id="ARBA00022833"/>
    </source>
</evidence>
<gene>
    <name evidence="9" type="primary">Necator_chrV.g20221</name>
    <name evidence="9" type="ORF">RB195_015429</name>
</gene>
<evidence type="ECO:0000256" key="8">
    <source>
        <dbReference type="RuleBase" id="RU366077"/>
    </source>
</evidence>
<keyword evidence="8" id="KW-0732">Signal</keyword>
<dbReference type="Pfam" id="PF01457">
    <property type="entry name" value="Peptidase_M8"/>
    <property type="match status" value="1"/>
</dbReference>
<comment type="caution">
    <text evidence="9">The sequence shown here is derived from an EMBL/GenBank/DDBJ whole genome shotgun (WGS) entry which is preliminary data.</text>
</comment>
<evidence type="ECO:0000313" key="10">
    <source>
        <dbReference type="Proteomes" id="UP001303046"/>
    </source>
</evidence>
<evidence type="ECO:0000256" key="6">
    <source>
        <dbReference type="ARBA" id="ARBA00023049"/>
    </source>
</evidence>
<keyword evidence="4 8" id="KW-0378">Hydrolase</keyword>